<dbReference type="SMART" id="SM00256">
    <property type="entry name" value="FBOX"/>
    <property type="match status" value="1"/>
</dbReference>
<dbReference type="InterPro" id="IPR001810">
    <property type="entry name" value="F-box_dom"/>
</dbReference>
<dbReference type="Pfam" id="PF12937">
    <property type="entry name" value="F-box-like"/>
    <property type="match status" value="1"/>
</dbReference>
<proteinExistence type="predicted"/>
<feature type="domain" description="F-box" evidence="1">
    <location>
        <begin position="1"/>
        <end position="48"/>
    </location>
</feature>
<dbReference type="PROSITE" id="PS50181">
    <property type="entry name" value="FBOX"/>
    <property type="match status" value="1"/>
</dbReference>
<gene>
    <name evidence="3" type="primary">LOC124814463</name>
</gene>
<evidence type="ECO:0000313" key="3">
    <source>
        <dbReference type="RefSeq" id="XP_065654950.1"/>
    </source>
</evidence>
<dbReference type="GeneID" id="124814463"/>
<evidence type="ECO:0000259" key="1">
    <source>
        <dbReference type="PROSITE" id="PS50181"/>
    </source>
</evidence>
<dbReference type="Proteomes" id="UP001652625">
    <property type="component" value="Chromosome 06"/>
</dbReference>
<dbReference type="RefSeq" id="XP_065654950.1">
    <property type="nucleotide sequence ID" value="XM_065798878.1"/>
</dbReference>
<sequence>MDPMNIFPEEVFEKILLFVTVKDQYSASQVSKQWQSFITENEYLWRNRCSVFENIISMKPNNMTWKETFQKNVRKDKVLKKWKQGNFRRIHKYEEQLTDFICNLNVDMWGYLLDLEESYNQYKENLKNLF</sequence>
<dbReference type="Gene3D" id="1.20.1280.50">
    <property type="match status" value="1"/>
</dbReference>
<accession>A0ABM4C090</accession>
<protein>
    <submittedName>
        <fullName evidence="3">Uncharacterized protein LOC124814463 isoform X2</fullName>
    </submittedName>
</protein>
<evidence type="ECO:0000313" key="2">
    <source>
        <dbReference type="Proteomes" id="UP001652625"/>
    </source>
</evidence>
<keyword evidence="2" id="KW-1185">Reference proteome</keyword>
<dbReference type="SUPFAM" id="SSF81383">
    <property type="entry name" value="F-box domain"/>
    <property type="match status" value="1"/>
</dbReference>
<dbReference type="InterPro" id="IPR036047">
    <property type="entry name" value="F-box-like_dom_sf"/>
</dbReference>
<name>A0ABM4C090_HYDVU</name>
<organism evidence="2 3">
    <name type="scientific">Hydra vulgaris</name>
    <name type="common">Hydra</name>
    <name type="synonym">Hydra attenuata</name>
    <dbReference type="NCBI Taxonomy" id="6087"/>
    <lineage>
        <taxon>Eukaryota</taxon>
        <taxon>Metazoa</taxon>
        <taxon>Cnidaria</taxon>
        <taxon>Hydrozoa</taxon>
        <taxon>Hydroidolina</taxon>
        <taxon>Anthoathecata</taxon>
        <taxon>Aplanulata</taxon>
        <taxon>Hydridae</taxon>
        <taxon>Hydra</taxon>
    </lineage>
</organism>
<reference evidence="3" key="1">
    <citation type="submission" date="2025-08" db="UniProtKB">
        <authorList>
            <consortium name="RefSeq"/>
        </authorList>
    </citation>
    <scope>IDENTIFICATION</scope>
</reference>